<evidence type="ECO:0000313" key="5">
    <source>
        <dbReference type="Proteomes" id="UP000541810"/>
    </source>
</evidence>
<evidence type="ECO:0000256" key="3">
    <source>
        <dbReference type="SAM" id="MobiDB-lite"/>
    </source>
</evidence>
<dbReference type="InterPro" id="IPR010131">
    <property type="entry name" value="MdtP/NodT-like"/>
</dbReference>
<reference evidence="4 5" key="1">
    <citation type="submission" date="2020-08" db="EMBL/GenBank/DDBJ databases">
        <title>Genomic Encyclopedia of Type Strains, Phase IV (KMG-IV): sequencing the most valuable type-strain genomes for metagenomic binning, comparative biology and taxonomic classification.</title>
        <authorList>
            <person name="Goeker M."/>
        </authorList>
    </citation>
    <scope>NUCLEOTIDE SEQUENCE [LARGE SCALE GENOMIC DNA]</scope>
    <source>
        <strain evidence="4 5">DSM 103725</strain>
    </source>
</reference>
<organism evidence="4 5">
    <name type="scientific">Algisphaera agarilytica</name>
    <dbReference type="NCBI Taxonomy" id="1385975"/>
    <lineage>
        <taxon>Bacteria</taxon>
        <taxon>Pseudomonadati</taxon>
        <taxon>Planctomycetota</taxon>
        <taxon>Phycisphaerae</taxon>
        <taxon>Phycisphaerales</taxon>
        <taxon>Phycisphaeraceae</taxon>
        <taxon>Algisphaera</taxon>
    </lineage>
</organism>
<dbReference type="Proteomes" id="UP000541810">
    <property type="component" value="Unassembled WGS sequence"/>
</dbReference>
<dbReference type="PANTHER" id="PTHR30203">
    <property type="entry name" value="OUTER MEMBRANE CATION EFFLUX PROTEIN"/>
    <property type="match status" value="1"/>
</dbReference>
<evidence type="ECO:0000256" key="2">
    <source>
        <dbReference type="SAM" id="Coils"/>
    </source>
</evidence>
<feature type="compositionally biased region" description="Basic and acidic residues" evidence="3">
    <location>
        <begin position="452"/>
        <end position="463"/>
    </location>
</feature>
<dbReference type="AlphaFoldDB" id="A0A7X0H6S1"/>
<feature type="coiled-coil region" evidence="2">
    <location>
        <begin position="346"/>
        <end position="380"/>
    </location>
</feature>
<comment type="caution">
    <text evidence="4">The sequence shown here is derived from an EMBL/GenBank/DDBJ whole genome shotgun (WGS) entry which is preliminary data.</text>
</comment>
<sequence>MLFSGCQSYQPVPVNLELHRAEVASRLDEQETLRAFSQRLSIADRDAANAFDLSDGIDVAEAEVIALFYNPDLRLARLNAGVALATSETAGLWEDPVFGFDGAELLSPSGPFEYGMTLSLTIPVSGRLGAEQDRADAAYVAQLRHVVDAEWTTRARIRQAWVTWSVANERVELIDQVIQSIGQISEVPSRLVEAGELTRTEVRLLNSQGLSLSVERFSVAAEAEQARLNLLALMGVLPETQLTLVSALPVLDDLEPSELTERLIRTSTYLAALRADYQVAEEALRLEVQKQYPDIQIGGGLGSEDNDDRLLLGASLPIPVFNANRGGIAEAHANRDLARATVETEYERLAFELVSTQTRLKAAEQQRKVLERELVPMLDEQADEIDRLAELGEVNTLVLLETVTRRFEAKNQILELHQTALRDRIEVARLLGPAEAIKPVPVPGTNNTEPIDNDRDAAEGISP</sequence>
<dbReference type="Gene3D" id="1.20.1600.10">
    <property type="entry name" value="Outer membrane efflux proteins (OEP)"/>
    <property type="match status" value="1"/>
</dbReference>
<gene>
    <name evidence="4" type="ORF">HNQ40_000651</name>
</gene>
<accession>A0A7X0H6S1</accession>
<dbReference type="EMBL" id="JACHGY010000001">
    <property type="protein sequence ID" value="MBB6428845.1"/>
    <property type="molecule type" value="Genomic_DNA"/>
</dbReference>
<evidence type="ECO:0000313" key="4">
    <source>
        <dbReference type="EMBL" id="MBB6428845.1"/>
    </source>
</evidence>
<dbReference type="Pfam" id="PF02321">
    <property type="entry name" value="OEP"/>
    <property type="match status" value="1"/>
</dbReference>
<dbReference type="InterPro" id="IPR003423">
    <property type="entry name" value="OMP_efflux"/>
</dbReference>
<protein>
    <submittedName>
        <fullName evidence="4">Outer membrane protein TolC</fullName>
    </submittedName>
</protein>
<feature type="region of interest" description="Disordered" evidence="3">
    <location>
        <begin position="438"/>
        <end position="463"/>
    </location>
</feature>
<keyword evidence="2" id="KW-0175">Coiled coil</keyword>
<dbReference type="RefSeq" id="WP_184676352.1">
    <property type="nucleotide sequence ID" value="NZ_JACHGY010000001.1"/>
</dbReference>
<evidence type="ECO:0000256" key="1">
    <source>
        <dbReference type="ARBA" id="ARBA00007613"/>
    </source>
</evidence>
<dbReference type="GO" id="GO:0015562">
    <property type="term" value="F:efflux transmembrane transporter activity"/>
    <property type="evidence" value="ECO:0007669"/>
    <property type="project" value="InterPro"/>
</dbReference>
<name>A0A7X0H6S1_9BACT</name>
<keyword evidence="5" id="KW-1185">Reference proteome</keyword>
<proteinExistence type="inferred from homology"/>
<comment type="similarity">
    <text evidence="1">Belongs to the outer membrane factor (OMF) (TC 1.B.17) family.</text>
</comment>
<dbReference type="SUPFAM" id="SSF56954">
    <property type="entry name" value="Outer membrane efflux proteins (OEP)"/>
    <property type="match status" value="1"/>
</dbReference>
<dbReference type="PANTHER" id="PTHR30203:SF24">
    <property type="entry name" value="BLR4935 PROTEIN"/>
    <property type="match status" value="1"/>
</dbReference>